<evidence type="ECO:0000313" key="2">
    <source>
        <dbReference type="Proteomes" id="UP000664761"/>
    </source>
</evidence>
<reference evidence="1 2" key="1">
    <citation type="submission" date="2021-03" db="EMBL/GenBank/DDBJ databases">
        <title>Sneathiella sp. CAU 1612 isolated from Kang Won-do.</title>
        <authorList>
            <person name="Kim W."/>
        </authorList>
    </citation>
    <scope>NUCLEOTIDE SEQUENCE [LARGE SCALE GENOMIC DNA]</scope>
    <source>
        <strain evidence="1 2">CAU 1612</strain>
    </source>
</reference>
<organism evidence="1 2">
    <name type="scientific">Sneathiella sedimenti</name>
    <dbReference type="NCBI Taxonomy" id="2816034"/>
    <lineage>
        <taxon>Bacteria</taxon>
        <taxon>Pseudomonadati</taxon>
        <taxon>Pseudomonadota</taxon>
        <taxon>Alphaproteobacteria</taxon>
        <taxon>Sneathiellales</taxon>
        <taxon>Sneathiellaceae</taxon>
        <taxon>Sneathiella</taxon>
    </lineage>
</organism>
<keyword evidence="2" id="KW-1185">Reference proteome</keyword>
<dbReference type="Proteomes" id="UP000664761">
    <property type="component" value="Unassembled WGS sequence"/>
</dbReference>
<name>A0ABS3F4X0_9PROT</name>
<protein>
    <submittedName>
        <fullName evidence="1">DUF4145 domain-containing protein</fullName>
    </submittedName>
</protein>
<dbReference type="RefSeq" id="WP_207044047.1">
    <property type="nucleotide sequence ID" value="NZ_JAFLNC010000002.1"/>
</dbReference>
<proteinExistence type="predicted"/>
<evidence type="ECO:0000313" key="1">
    <source>
        <dbReference type="EMBL" id="MBO0333574.1"/>
    </source>
</evidence>
<sequence length="241" mass="27378">MQISDFLSIIGFYEMEETEKAKHLAYFYRKISNIKEFGRSELETWFDQVGLSPNISRLFTKIKSKPWSKSNKSGLLEIHGKHLANLELTHPLDTESKVVSCVGEVLPKDIYKDVNRKYIKHIANQANWAYECGAYDACAVMMRRLLEILLIHMFRNNGAEQTIKKANGHYDELDIIINKAIATKSLGLTQGTIKELKTCKDLGNLGAHEIVYTCKKSDIDSIILGYRKAISHLIDYAGFGT</sequence>
<accession>A0ABS3F4X0</accession>
<comment type="caution">
    <text evidence="1">The sequence shown here is derived from an EMBL/GenBank/DDBJ whole genome shotgun (WGS) entry which is preliminary data.</text>
</comment>
<dbReference type="EMBL" id="JAFLNC010000002">
    <property type="protein sequence ID" value="MBO0333574.1"/>
    <property type="molecule type" value="Genomic_DNA"/>
</dbReference>
<gene>
    <name evidence="1" type="ORF">J0X12_08120</name>
</gene>